<evidence type="ECO:0000256" key="3">
    <source>
        <dbReference type="SAM" id="SignalP"/>
    </source>
</evidence>
<dbReference type="InterPro" id="IPR002035">
    <property type="entry name" value="VWF_A"/>
</dbReference>
<keyword evidence="2" id="KW-0472">Membrane</keyword>
<proteinExistence type="predicted"/>
<dbReference type="Gene3D" id="3.40.50.410">
    <property type="entry name" value="von Willebrand factor, type A domain"/>
    <property type="match status" value="1"/>
</dbReference>
<organism evidence="5 6">
    <name type="scientific">Silvibacterium dinghuense</name>
    <dbReference type="NCBI Taxonomy" id="1560006"/>
    <lineage>
        <taxon>Bacteria</taxon>
        <taxon>Pseudomonadati</taxon>
        <taxon>Acidobacteriota</taxon>
        <taxon>Terriglobia</taxon>
        <taxon>Terriglobales</taxon>
        <taxon>Acidobacteriaceae</taxon>
        <taxon>Silvibacterium</taxon>
    </lineage>
</organism>
<evidence type="ECO:0000256" key="1">
    <source>
        <dbReference type="SAM" id="MobiDB-lite"/>
    </source>
</evidence>
<dbReference type="SUPFAM" id="SSF53300">
    <property type="entry name" value="vWA-like"/>
    <property type="match status" value="1"/>
</dbReference>
<feature type="chain" id="PRO_5020692192" evidence="3">
    <location>
        <begin position="22"/>
        <end position="484"/>
    </location>
</feature>
<dbReference type="PROSITE" id="PS50234">
    <property type="entry name" value="VWFA"/>
    <property type="match status" value="1"/>
</dbReference>
<dbReference type="CDD" id="cd00198">
    <property type="entry name" value="vWFA"/>
    <property type="match status" value="1"/>
</dbReference>
<dbReference type="Proteomes" id="UP000290253">
    <property type="component" value="Unassembled WGS sequence"/>
</dbReference>
<evidence type="ECO:0000313" key="5">
    <source>
        <dbReference type="EMBL" id="RXS97444.1"/>
    </source>
</evidence>
<evidence type="ECO:0000259" key="4">
    <source>
        <dbReference type="PROSITE" id="PS50234"/>
    </source>
</evidence>
<reference evidence="5 6" key="1">
    <citation type="journal article" date="2016" name="Int. J. Syst. Evol. Microbiol.">
        <title>Acidipila dinghuensis sp. nov., an acidobacterium isolated from forest soil.</title>
        <authorList>
            <person name="Jiang Y.W."/>
            <person name="Wang J."/>
            <person name="Chen M.H."/>
            <person name="Lv Y.Y."/>
            <person name="Qiu L.H."/>
        </authorList>
    </citation>
    <scope>NUCLEOTIDE SEQUENCE [LARGE SCALE GENOMIC DNA]</scope>
    <source>
        <strain evidence="5 6">DHOF10</strain>
    </source>
</reference>
<protein>
    <submittedName>
        <fullName evidence="5">VWA domain-containing protein</fullName>
    </submittedName>
</protein>
<feature type="compositionally biased region" description="Polar residues" evidence="1">
    <location>
        <begin position="463"/>
        <end position="484"/>
    </location>
</feature>
<evidence type="ECO:0000313" key="6">
    <source>
        <dbReference type="Proteomes" id="UP000290253"/>
    </source>
</evidence>
<dbReference type="RefSeq" id="WP_129207223.1">
    <property type="nucleotide sequence ID" value="NZ_BMGU01000001.1"/>
</dbReference>
<dbReference type="AlphaFoldDB" id="A0A4Q1SIL0"/>
<feature type="domain" description="VWFA" evidence="4">
    <location>
        <begin position="107"/>
        <end position="286"/>
    </location>
</feature>
<gene>
    <name evidence="5" type="ORF">ESZ00_05980</name>
</gene>
<dbReference type="SMART" id="SM00327">
    <property type="entry name" value="VWA"/>
    <property type="match status" value="1"/>
</dbReference>
<dbReference type="EMBL" id="SDMK01000001">
    <property type="protein sequence ID" value="RXS97444.1"/>
    <property type="molecule type" value="Genomic_DNA"/>
</dbReference>
<dbReference type="OrthoDB" id="103909at2"/>
<feature type="compositionally biased region" description="Polar residues" evidence="1">
    <location>
        <begin position="437"/>
        <end position="449"/>
    </location>
</feature>
<keyword evidence="6" id="KW-1185">Reference proteome</keyword>
<feature type="transmembrane region" description="Helical" evidence="2">
    <location>
        <begin position="388"/>
        <end position="409"/>
    </location>
</feature>
<accession>A0A4Q1SIL0</accession>
<feature type="region of interest" description="Disordered" evidence="1">
    <location>
        <begin position="423"/>
        <end position="484"/>
    </location>
</feature>
<keyword evidence="2" id="KW-1133">Transmembrane helix</keyword>
<keyword evidence="2" id="KW-0812">Transmembrane</keyword>
<sequence length="484" mass="51323">MRRFSVLFGFLSATTFFAAQAQQGTADLHLRVSTQPALVDCAPVSQQPCMTAGITPVDKDGQPARVNIPVAAALPTAITLRNGDGTSVHPFYASAGLSSAGAQRQNVVLLMVDISGSMNQPAPGSTSRFAAVKEAVTAFADGMQPGLDHIAIVPFQSHDVVPVIKAAVYATQKPELLNQLNALPAPAPANNTALYQAVFSGVQSLQDEIDQLQRKGISRDELEPHLVVMTDGKNEVKPGDDPQLLDGALGLQQAIAQVQNSHFDVIGIGFGDKNVIDAAAMQKLSTRFLFASDAGQLLDALHTTRSATTHEIQITWLLPENNRLSLMGRDPAWTPELTLDGGQVLSGDVVRMVGPATGAPVYDRKAADAELNALMAANPPTDAGWSAILFHFILVVALAALLVALWFWVPRLVWADRNLGPLQGRPRKWSSERPAVTSASGVQIRSANMPSGFGGPGAASAPLQRSASQTTQVQPRTHIQSANQ</sequence>
<feature type="signal peptide" evidence="3">
    <location>
        <begin position="1"/>
        <end position="21"/>
    </location>
</feature>
<dbReference type="InterPro" id="IPR036465">
    <property type="entry name" value="vWFA_dom_sf"/>
</dbReference>
<evidence type="ECO:0000256" key="2">
    <source>
        <dbReference type="SAM" id="Phobius"/>
    </source>
</evidence>
<keyword evidence="3" id="KW-0732">Signal</keyword>
<dbReference type="Pfam" id="PF00092">
    <property type="entry name" value="VWA"/>
    <property type="match status" value="1"/>
</dbReference>
<name>A0A4Q1SIL0_9BACT</name>
<comment type="caution">
    <text evidence="5">The sequence shown here is derived from an EMBL/GenBank/DDBJ whole genome shotgun (WGS) entry which is preliminary data.</text>
</comment>